<organism evidence="2 3">
    <name type="scientific">Microbacterium wangchenii</name>
    <dbReference type="NCBI Taxonomy" id="2541726"/>
    <lineage>
        <taxon>Bacteria</taxon>
        <taxon>Bacillati</taxon>
        <taxon>Actinomycetota</taxon>
        <taxon>Actinomycetes</taxon>
        <taxon>Micrococcales</taxon>
        <taxon>Microbacteriaceae</taxon>
        <taxon>Microbacterium</taxon>
    </lineage>
</organism>
<keyword evidence="3" id="KW-1185">Reference proteome</keyword>
<accession>A0ABX5SPV6</accession>
<reference evidence="2 3" key="1">
    <citation type="submission" date="2019-03" db="EMBL/GenBank/DDBJ databases">
        <authorList>
            <person name="Dong K."/>
        </authorList>
    </citation>
    <scope>NUCLEOTIDE SEQUENCE [LARGE SCALE GENOMIC DNA]</scope>
    <source>
        <strain evidence="3">dk512</strain>
    </source>
</reference>
<dbReference type="Proteomes" id="UP000295748">
    <property type="component" value="Chromosome"/>
</dbReference>
<gene>
    <name evidence="2" type="ORF">E4K62_05435</name>
</gene>
<proteinExistence type="predicted"/>
<feature type="region of interest" description="Disordered" evidence="1">
    <location>
        <begin position="1"/>
        <end position="67"/>
    </location>
</feature>
<feature type="compositionally biased region" description="Basic and acidic residues" evidence="1">
    <location>
        <begin position="52"/>
        <end position="67"/>
    </location>
</feature>
<protein>
    <submittedName>
        <fullName evidence="2">Uncharacterized protein</fullName>
    </submittedName>
</protein>
<name>A0ABX5SPV6_9MICO</name>
<evidence type="ECO:0000313" key="3">
    <source>
        <dbReference type="Proteomes" id="UP000295748"/>
    </source>
</evidence>
<sequence length="67" mass="7215">MSKPDDIPQPLDHLPPADERDADMDVEQPRYPGTEAPAGTSPVSPETAADPRIGDADRHDVDTRPPS</sequence>
<evidence type="ECO:0000313" key="2">
    <source>
        <dbReference type="EMBL" id="QBR88185.1"/>
    </source>
</evidence>
<dbReference type="RefSeq" id="WP_135064559.1">
    <property type="nucleotide sequence ID" value="NZ_CP038266.1"/>
</dbReference>
<evidence type="ECO:0000256" key="1">
    <source>
        <dbReference type="SAM" id="MobiDB-lite"/>
    </source>
</evidence>
<dbReference type="EMBL" id="CP038266">
    <property type="protein sequence ID" value="QBR88185.1"/>
    <property type="molecule type" value="Genomic_DNA"/>
</dbReference>